<evidence type="ECO:0000313" key="1">
    <source>
        <dbReference type="EMBL" id="KKK46923.1"/>
    </source>
</evidence>
<dbReference type="EMBL" id="LAZR01069839">
    <property type="protein sequence ID" value="KKK46923.1"/>
    <property type="molecule type" value="Genomic_DNA"/>
</dbReference>
<dbReference type="AlphaFoldDB" id="A0A0F8VRF2"/>
<organism evidence="1">
    <name type="scientific">marine sediment metagenome</name>
    <dbReference type="NCBI Taxonomy" id="412755"/>
    <lineage>
        <taxon>unclassified sequences</taxon>
        <taxon>metagenomes</taxon>
        <taxon>ecological metagenomes</taxon>
    </lineage>
</organism>
<protein>
    <submittedName>
        <fullName evidence="1">Uncharacterized protein</fullName>
    </submittedName>
</protein>
<accession>A0A0F8VRF2</accession>
<comment type="caution">
    <text evidence="1">The sequence shown here is derived from an EMBL/GenBank/DDBJ whole genome shotgun (WGS) entry which is preliminary data.</text>
</comment>
<feature type="non-terminal residue" evidence="1">
    <location>
        <position position="1"/>
    </location>
</feature>
<gene>
    <name evidence="1" type="ORF">LCGC14_3160400</name>
</gene>
<sequence length="239" mass="26069">DDTSRVWGSDFLKPAADYLIHRDKGELQLFPLATKGTIWKESTSNIKLAYTAGYGIFQIIDGVNDKIDFEETTSTELTATVAEGLYNVADLLTALDTALDAAGESTHACTYDYWESKFSLVSDRSGGTPIFKLLTTGGTNVGTSIWRTIGFSTLADVADADPAVHQADNSALGIPADLEEAVLEIALRIYQMTPGFGGARFDIVTQSQSGSHGQVYRYDENRLPRNALATLKRFKRLEV</sequence>
<proteinExistence type="predicted"/>
<name>A0A0F8VRF2_9ZZZZ</name>
<reference evidence="1" key="1">
    <citation type="journal article" date="2015" name="Nature">
        <title>Complex archaea that bridge the gap between prokaryotes and eukaryotes.</title>
        <authorList>
            <person name="Spang A."/>
            <person name="Saw J.H."/>
            <person name="Jorgensen S.L."/>
            <person name="Zaremba-Niedzwiedzka K."/>
            <person name="Martijn J."/>
            <person name="Lind A.E."/>
            <person name="van Eijk R."/>
            <person name="Schleper C."/>
            <person name="Guy L."/>
            <person name="Ettema T.J."/>
        </authorList>
    </citation>
    <scope>NUCLEOTIDE SEQUENCE</scope>
</reference>